<protein>
    <recommendedName>
        <fullName evidence="8">KOW domain-containing protein</fullName>
    </recommendedName>
</protein>
<dbReference type="Gene3D" id="3.10.290.10">
    <property type="entry name" value="RNA-binding S4 domain"/>
    <property type="match status" value="1"/>
</dbReference>
<evidence type="ECO:0000256" key="5">
    <source>
        <dbReference type="ARBA" id="ARBA00023274"/>
    </source>
</evidence>
<dbReference type="PROSITE" id="PS50889">
    <property type="entry name" value="S4"/>
    <property type="match status" value="1"/>
</dbReference>
<dbReference type="Gene3D" id="2.30.30.30">
    <property type="match status" value="1"/>
</dbReference>
<name>A0A813FI75_POLGL</name>
<dbReference type="Pfam" id="PF04577">
    <property type="entry name" value="Glyco_transf_61"/>
    <property type="match status" value="1"/>
</dbReference>
<proteinExistence type="inferred from homology"/>
<dbReference type="CDD" id="cd06087">
    <property type="entry name" value="KOW_RPS4"/>
    <property type="match status" value="1"/>
</dbReference>
<dbReference type="PANTHER" id="PTHR11581:SF0">
    <property type="entry name" value="SMALL RIBOSOMAL SUBUNIT PROTEIN ES4"/>
    <property type="match status" value="1"/>
</dbReference>
<dbReference type="InterPro" id="IPR036986">
    <property type="entry name" value="S4_RNA-bd_sf"/>
</dbReference>
<dbReference type="GO" id="GO:0016757">
    <property type="term" value="F:glycosyltransferase activity"/>
    <property type="evidence" value="ECO:0007669"/>
    <property type="project" value="InterPro"/>
</dbReference>
<dbReference type="HAMAP" id="MF_00485">
    <property type="entry name" value="Ribosomal_eS4"/>
    <property type="match status" value="1"/>
</dbReference>
<evidence type="ECO:0000313" key="9">
    <source>
        <dbReference type="EMBL" id="CAE8613909.1"/>
    </source>
</evidence>
<evidence type="ECO:0000313" key="10">
    <source>
        <dbReference type="Proteomes" id="UP000654075"/>
    </source>
</evidence>
<dbReference type="InterPro" id="IPR032277">
    <property type="entry name" value="Ribosomal_eS4_C"/>
</dbReference>
<keyword evidence="5" id="KW-0687">Ribonucleoprotein</keyword>
<keyword evidence="3 6" id="KW-0694">RNA-binding</keyword>
<dbReference type="InterPro" id="IPR013843">
    <property type="entry name" value="Ribosomal_eS4_N"/>
</dbReference>
<dbReference type="OrthoDB" id="435986at2759"/>
<dbReference type="Pfam" id="PF08071">
    <property type="entry name" value="RS4NT"/>
    <property type="match status" value="1"/>
</dbReference>
<dbReference type="FunFam" id="3.10.290.10:FF:000002">
    <property type="entry name" value="40S ribosomal protein S4"/>
    <property type="match status" value="1"/>
</dbReference>
<organism evidence="9 10">
    <name type="scientific">Polarella glacialis</name>
    <name type="common">Dinoflagellate</name>
    <dbReference type="NCBI Taxonomy" id="89957"/>
    <lineage>
        <taxon>Eukaryota</taxon>
        <taxon>Sar</taxon>
        <taxon>Alveolata</taxon>
        <taxon>Dinophyceae</taxon>
        <taxon>Suessiales</taxon>
        <taxon>Suessiaceae</taxon>
        <taxon>Polarella</taxon>
    </lineage>
</organism>
<keyword evidence="2" id="KW-0699">rRNA-binding</keyword>
<dbReference type="Pfam" id="PF16121">
    <property type="entry name" value="40S_S4_C"/>
    <property type="match status" value="1"/>
</dbReference>
<feature type="region of interest" description="Disordered" evidence="7">
    <location>
        <begin position="380"/>
        <end position="413"/>
    </location>
</feature>
<gene>
    <name evidence="9" type="ORF">PGLA1383_LOCUS31649</name>
</gene>
<dbReference type="InterPro" id="IPR014722">
    <property type="entry name" value="Rib_uL2_dom2"/>
</dbReference>
<dbReference type="InterPro" id="IPR038237">
    <property type="entry name" value="Ribosomal_eS4_central_sf"/>
</dbReference>
<dbReference type="Gene3D" id="2.40.50.740">
    <property type="match status" value="1"/>
</dbReference>
<evidence type="ECO:0000259" key="8">
    <source>
        <dbReference type="SMART" id="SM00739"/>
    </source>
</evidence>
<keyword evidence="10" id="KW-1185">Reference proteome</keyword>
<comment type="similarity">
    <text evidence="1">Belongs to the eukaryotic ribosomal protein eS4 family.</text>
</comment>
<dbReference type="FunFam" id="2.40.50.740:FF:000001">
    <property type="entry name" value="40S ribosomal protein S4"/>
    <property type="match status" value="1"/>
</dbReference>
<dbReference type="GO" id="GO:0022627">
    <property type="term" value="C:cytosolic small ribosomal subunit"/>
    <property type="evidence" value="ECO:0007669"/>
    <property type="project" value="TreeGrafter"/>
</dbReference>
<evidence type="ECO:0000256" key="7">
    <source>
        <dbReference type="SAM" id="MobiDB-lite"/>
    </source>
</evidence>
<accession>A0A813FI75</accession>
<dbReference type="InterPro" id="IPR049625">
    <property type="entry name" value="Glyco_transf_61_cat"/>
</dbReference>
<dbReference type="GO" id="GO:0006412">
    <property type="term" value="P:translation"/>
    <property type="evidence" value="ECO:0007669"/>
    <property type="project" value="InterPro"/>
</dbReference>
<reference evidence="9" key="1">
    <citation type="submission" date="2021-02" db="EMBL/GenBank/DDBJ databases">
        <authorList>
            <person name="Dougan E. K."/>
            <person name="Rhodes N."/>
            <person name="Thang M."/>
            <person name="Chan C."/>
        </authorList>
    </citation>
    <scope>NUCLEOTIDE SEQUENCE</scope>
</reference>
<dbReference type="PANTHER" id="PTHR11581">
    <property type="entry name" value="30S/40S RIBOSOMAL PROTEIN S4"/>
    <property type="match status" value="1"/>
</dbReference>
<dbReference type="FunFam" id="2.30.30.30:FF:000005">
    <property type="entry name" value="40S ribosomal protein S4"/>
    <property type="match status" value="1"/>
</dbReference>
<dbReference type="InterPro" id="IPR013845">
    <property type="entry name" value="Ribosomal_eS4_central_region"/>
</dbReference>
<evidence type="ECO:0000256" key="2">
    <source>
        <dbReference type="ARBA" id="ARBA00022730"/>
    </source>
</evidence>
<keyword evidence="4" id="KW-0689">Ribosomal protein</keyword>
<dbReference type="SMART" id="SM00739">
    <property type="entry name" value="KOW"/>
    <property type="match status" value="1"/>
</dbReference>
<dbReference type="GO" id="GO:0019843">
    <property type="term" value="F:rRNA binding"/>
    <property type="evidence" value="ECO:0007669"/>
    <property type="project" value="UniProtKB-KW"/>
</dbReference>
<evidence type="ECO:0000256" key="3">
    <source>
        <dbReference type="ARBA" id="ARBA00022884"/>
    </source>
</evidence>
<dbReference type="EMBL" id="CAJNNV010025330">
    <property type="protein sequence ID" value="CAE8613909.1"/>
    <property type="molecule type" value="Genomic_DNA"/>
</dbReference>
<dbReference type="GO" id="GO:0003735">
    <property type="term" value="F:structural constituent of ribosome"/>
    <property type="evidence" value="ECO:0007669"/>
    <property type="project" value="InterPro"/>
</dbReference>
<comment type="caution">
    <text evidence="9">The sequence shown here is derived from an EMBL/GenBank/DDBJ whole genome shotgun (WGS) entry which is preliminary data.</text>
</comment>
<evidence type="ECO:0000256" key="1">
    <source>
        <dbReference type="ARBA" id="ARBA00007500"/>
    </source>
</evidence>
<dbReference type="InterPro" id="IPR000876">
    <property type="entry name" value="Ribosomal_eS4"/>
</dbReference>
<dbReference type="CDD" id="cd00165">
    <property type="entry name" value="S4"/>
    <property type="match status" value="1"/>
</dbReference>
<sequence length="1348" mass="146603">MARGIIKHLKRMFAPKHWMLDKLKGRWAPKPSAGPHKLRECMPLIVMLRERLKYALTYREVKMIVMQRLIKVDGKVRSDMFYPSGFMDVVQIEKTKENFRLLYNTKGRFVLHKIVKEEASYKLCRVKKVQRGPKGIPYCITHDGRTIRYPDPEIKTNDSVRLDLATGKILDFVKFEPGNTVMISGGNNMGRVGTISHRERHPGSFEIVHIKDAVGHSFNTRLENVMVVGKGNKPWISLPKGNGIKLSINEDRNARMGRTPVSHLPGPARPGLLAGEAEIMRPGHWALLFGLALAGFQVASPALAEARSWSGAPPVASSSARPRLRQLVDVLTGAADLRGRQQAAQLCVADERLTLRFAASANEFGPWRWQLLEQHPSASERRVLHSESESESSSMTWAEGGGRRRRSCKAGELAPSLQRPGVRSILFGQGQDRVLQTELFPFTVGRIRRVLLDHLERIFDLGMVYHDFYAGALSEGGGPLQHRASLVKRLGEFAIGEEGDPEGYAYPQTGSTDSASTGISPTATLELVGQFFYHAHGREQCAPSSCTQLGSSAVPVLHLRRVVPLHMRKAFCNYYHFTTVGLARLTALLPRLLADPSIVVTIPHVNKKGQNPSFIRQSLQLLGIGDERVLDFPPCRLVFAEELLVAGAGPRATFGRGADGRVRSVMQDIADAWPAWRVRAAVLRALPHHFHSGFSTGTPQAAPNGVKTPLLLVDRHERRRIGNLAEVLEAFKGPQWKVSLIYCENMSFVEQVAAFASTRAVAAVHGACLSNSLYMGRGSLVVDAVPVQNFMGAGVVMPVECGVTWFWTLTSNVEGVRYRTLMLAAGDFDADNVTVPPATLRSVILSGLAAVKHEPLPQETRRDFNSTAALAGRASTPILTTTPVPVIVVAEGTPVASTVTATPATSLATSAASSPATGSQEEAHFECSSGVAPGRVASSRQSVMCSALSSSSSQLSASELSTFDASERAAQLAGSGPCAMHLARGDTAEALGCLQRSFEARRDPAAVARLVKEGGRGDFTTTLRKLWHDYELLKRLEGRKLLSPDLAGSSSFFRSLFVAARQGREHKPDKAFEVRLPAEDPRRQLFAQLHNTALQVPEFRQELESSGVLSSGPAGSQLRLQADEDLLLRGQAVLDNVLSASALRLLRQQLQESSVYYYVKHGGLYLLGLLEDGLASQLLADLAKALRFALPRSFGASRLCEARAWKALGELPSGPPGATKTTATTVTTAGSAVDLASLSPGLSAGGADVALLLWVVPEKALVSPNSAPLSLPAQNGTLNPVRYAVNRAVLWRDNCAAVAPIWHGAQFRQGFLKRGIHLVLRFQSSAAAESMDSDSDMQQLSRTTKVQR</sequence>
<evidence type="ECO:0000256" key="6">
    <source>
        <dbReference type="PROSITE-ProRule" id="PRU00182"/>
    </source>
</evidence>
<dbReference type="InterPro" id="IPR041982">
    <property type="entry name" value="Ribosomal_eS4_KOW"/>
</dbReference>
<dbReference type="InterPro" id="IPR005824">
    <property type="entry name" value="KOW"/>
</dbReference>
<dbReference type="Pfam" id="PF00900">
    <property type="entry name" value="Ribosomal_S4e"/>
    <property type="match status" value="1"/>
</dbReference>
<evidence type="ECO:0000256" key="4">
    <source>
        <dbReference type="ARBA" id="ARBA00022980"/>
    </source>
</evidence>
<feature type="domain" description="KOW" evidence="8">
    <location>
        <begin position="174"/>
        <end position="201"/>
    </location>
</feature>
<dbReference type="Proteomes" id="UP000654075">
    <property type="component" value="Unassembled WGS sequence"/>
</dbReference>